<keyword evidence="3 6" id="KW-0812">Transmembrane</keyword>
<keyword evidence="9" id="KW-1185">Reference proteome</keyword>
<dbReference type="PANTHER" id="PTHR32322:SF2">
    <property type="entry name" value="EAMA DOMAIN-CONTAINING PROTEIN"/>
    <property type="match status" value="1"/>
</dbReference>
<feature type="transmembrane region" description="Helical" evidence="6">
    <location>
        <begin position="67"/>
        <end position="85"/>
    </location>
</feature>
<evidence type="ECO:0000256" key="2">
    <source>
        <dbReference type="ARBA" id="ARBA00007362"/>
    </source>
</evidence>
<keyword evidence="4 6" id="KW-1133">Transmembrane helix</keyword>
<dbReference type="PROSITE" id="PS51257">
    <property type="entry name" value="PROKAR_LIPOPROTEIN"/>
    <property type="match status" value="1"/>
</dbReference>
<reference evidence="8 9" key="1">
    <citation type="submission" date="2020-08" db="EMBL/GenBank/DDBJ databases">
        <title>Genomic Encyclopedia of Type Strains, Phase IV (KMG-IV): sequencing the most valuable type-strain genomes for metagenomic binning, comparative biology and taxonomic classification.</title>
        <authorList>
            <person name="Goeker M."/>
        </authorList>
    </citation>
    <scope>NUCLEOTIDE SEQUENCE [LARGE SCALE GENOMIC DNA]</scope>
    <source>
        <strain evidence="8 9">DSM 7050</strain>
    </source>
</reference>
<name>A0ABR6L7D0_9HYPH</name>
<feature type="transmembrane region" description="Helical" evidence="6">
    <location>
        <begin position="275"/>
        <end position="292"/>
    </location>
</feature>
<keyword evidence="5 6" id="KW-0472">Membrane</keyword>
<organism evidence="8 9">
    <name type="scientific">Aminobacter niigataensis</name>
    <dbReference type="NCBI Taxonomy" id="83265"/>
    <lineage>
        <taxon>Bacteria</taxon>
        <taxon>Pseudomonadati</taxon>
        <taxon>Pseudomonadota</taxon>
        <taxon>Alphaproteobacteria</taxon>
        <taxon>Hyphomicrobiales</taxon>
        <taxon>Phyllobacteriaceae</taxon>
        <taxon>Aminobacter</taxon>
    </lineage>
</organism>
<evidence type="ECO:0000256" key="6">
    <source>
        <dbReference type="SAM" id="Phobius"/>
    </source>
</evidence>
<protein>
    <submittedName>
        <fullName evidence="8">Drug/metabolite transporter (DMT)-like permease</fullName>
    </submittedName>
</protein>
<feature type="domain" description="EamA" evidence="7">
    <location>
        <begin position="11"/>
        <end position="139"/>
    </location>
</feature>
<feature type="transmembrane region" description="Helical" evidence="6">
    <location>
        <begin position="250"/>
        <end position="269"/>
    </location>
</feature>
<dbReference type="SUPFAM" id="SSF103481">
    <property type="entry name" value="Multidrug resistance efflux transporter EmrE"/>
    <property type="match status" value="2"/>
</dbReference>
<feature type="transmembrane region" description="Helical" evidence="6">
    <location>
        <begin position="37"/>
        <end position="60"/>
    </location>
</feature>
<dbReference type="InterPro" id="IPR037185">
    <property type="entry name" value="EmrE-like"/>
</dbReference>
<evidence type="ECO:0000313" key="8">
    <source>
        <dbReference type="EMBL" id="MBB4652498.1"/>
    </source>
</evidence>
<feature type="transmembrane region" description="Helical" evidence="6">
    <location>
        <begin position="183"/>
        <end position="202"/>
    </location>
</feature>
<dbReference type="Gene3D" id="1.10.3730.20">
    <property type="match status" value="1"/>
</dbReference>
<dbReference type="InterPro" id="IPR050638">
    <property type="entry name" value="AA-Vitamin_Transporters"/>
</dbReference>
<comment type="similarity">
    <text evidence="2">Belongs to the EamA transporter family.</text>
</comment>
<accession>A0ABR6L7D0</accession>
<dbReference type="PANTHER" id="PTHR32322">
    <property type="entry name" value="INNER MEMBRANE TRANSPORTER"/>
    <property type="match status" value="1"/>
</dbReference>
<dbReference type="RefSeq" id="WP_183264066.1">
    <property type="nucleotide sequence ID" value="NZ_BAAAVZ010000006.1"/>
</dbReference>
<evidence type="ECO:0000256" key="4">
    <source>
        <dbReference type="ARBA" id="ARBA00022989"/>
    </source>
</evidence>
<dbReference type="Proteomes" id="UP000539538">
    <property type="component" value="Unassembled WGS sequence"/>
</dbReference>
<evidence type="ECO:0000256" key="3">
    <source>
        <dbReference type="ARBA" id="ARBA00022692"/>
    </source>
</evidence>
<feature type="domain" description="EamA" evidence="7">
    <location>
        <begin position="154"/>
        <end position="292"/>
    </location>
</feature>
<feature type="transmembrane region" description="Helical" evidence="6">
    <location>
        <begin position="125"/>
        <end position="144"/>
    </location>
</feature>
<feature type="transmembrane region" description="Helical" evidence="6">
    <location>
        <begin position="97"/>
        <end position="118"/>
    </location>
</feature>
<dbReference type="InterPro" id="IPR000620">
    <property type="entry name" value="EamA_dom"/>
</dbReference>
<comment type="subcellular location">
    <subcellularLocation>
        <location evidence="1">Membrane</location>
        <topology evidence="1">Multi-pass membrane protein</topology>
    </subcellularLocation>
</comment>
<evidence type="ECO:0000313" key="9">
    <source>
        <dbReference type="Proteomes" id="UP000539538"/>
    </source>
</evidence>
<sequence>MRHSPRFPPAVLLVAACALWGAATVLNKALLASINPVTLLVVQLAPSALFLWAAVLATACPAPAKSYWLPLIALGVLNPGISYTLNLMGLASVSASVATLLWAAEPLMILGLAALVLGEKVTWRLLLVMLLGGLGVGLVANVYGGLGDVTAPQGILLLLGAVLCCAVYTVFSRKLVESVDPVFTVALQQTAGLGWAVALLLVRTPFGSVDDFQTIPPGILATAAVSGLLYYAAAYWLYIAALRSVPAAVAGSYFNVIPIFGVGLAYVFLGETLTPIQWMGASAILASTYVLVRLTNGMGSERSAE</sequence>
<evidence type="ECO:0000256" key="1">
    <source>
        <dbReference type="ARBA" id="ARBA00004141"/>
    </source>
</evidence>
<evidence type="ECO:0000259" key="7">
    <source>
        <dbReference type="Pfam" id="PF00892"/>
    </source>
</evidence>
<feature type="transmembrane region" description="Helical" evidence="6">
    <location>
        <begin position="150"/>
        <end position="171"/>
    </location>
</feature>
<comment type="caution">
    <text evidence="8">The sequence shown here is derived from an EMBL/GenBank/DDBJ whole genome shotgun (WGS) entry which is preliminary data.</text>
</comment>
<proteinExistence type="inferred from homology"/>
<gene>
    <name evidence="8" type="ORF">GGQ99_004274</name>
</gene>
<dbReference type="EMBL" id="JACHOT010000007">
    <property type="protein sequence ID" value="MBB4652498.1"/>
    <property type="molecule type" value="Genomic_DNA"/>
</dbReference>
<evidence type="ECO:0000256" key="5">
    <source>
        <dbReference type="ARBA" id="ARBA00023136"/>
    </source>
</evidence>
<feature type="transmembrane region" description="Helical" evidence="6">
    <location>
        <begin position="214"/>
        <end position="238"/>
    </location>
</feature>
<dbReference type="Pfam" id="PF00892">
    <property type="entry name" value="EamA"/>
    <property type="match status" value="2"/>
</dbReference>